<proteinExistence type="predicted"/>
<gene>
    <name evidence="4" type="ORF">ZMTM_21650</name>
</gene>
<feature type="signal peptide" evidence="2">
    <location>
        <begin position="1"/>
        <end position="23"/>
    </location>
</feature>
<dbReference type="KEGG" id="mpau:ZMTM_21650"/>
<dbReference type="InterPro" id="IPR014004">
    <property type="entry name" value="Transpt-assoc_nodulatn_dom_bac"/>
</dbReference>
<dbReference type="RefSeq" id="WP_221763950.1">
    <property type="nucleotide sequence ID" value="NZ_AP024110.1"/>
</dbReference>
<sequence length="196" mass="21141">MRLTIKLLAKTVLATAIATQLSACLPVIVGGAAVGGSMATDRRSSGTYIDDQTIELKASKKIVDNIGEANIHLNVTSYNRNLLLTGEVGSEEYKAKAETVAKSLENVRSITNELTVDENSKLTERNNDTYITSKVKTRLINADGKLANYTKVVTEAGVVYLMGLVTKQEAAQAVQIASETSGVLKVVKVFEYIDEK</sequence>
<dbReference type="EMBL" id="AP024110">
    <property type="protein sequence ID" value="BCM25906.1"/>
    <property type="molecule type" value="Genomic_DNA"/>
</dbReference>
<keyword evidence="5" id="KW-1185">Reference proteome</keyword>
<evidence type="ECO:0000313" key="5">
    <source>
        <dbReference type="Proteomes" id="UP000826722"/>
    </source>
</evidence>
<feature type="domain" description="BON" evidence="3">
    <location>
        <begin position="50"/>
        <end position="118"/>
    </location>
</feature>
<dbReference type="PANTHER" id="PTHR34606">
    <property type="entry name" value="BON DOMAIN-CONTAINING PROTEIN"/>
    <property type="match status" value="1"/>
</dbReference>
<dbReference type="Proteomes" id="UP000826722">
    <property type="component" value="Chromosome"/>
</dbReference>
<dbReference type="SMART" id="SM00749">
    <property type="entry name" value="BON"/>
    <property type="match status" value="2"/>
</dbReference>
<reference evidence="4" key="1">
    <citation type="journal article" date="2021" name="Arch. Microbiol.">
        <title>Methyloradius palustris gen. nov., sp. nov., a methanol-oxidizing bacterium isolated from snow.</title>
        <authorList>
            <person name="Miyadera T."/>
            <person name="Kojima H."/>
            <person name="Fukui M."/>
        </authorList>
    </citation>
    <scope>NUCLEOTIDE SEQUENCE</scope>
    <source>
        <strain evidence="4">Zm11</strain>
    </source>
</reference>
<name>A0A8D5GCS6_9PROT</name>
<dbReference type="InterPro" id="IPR007055">
    <property type="entry name" value="BON_dom"/>
</dbReference>
<evidence type="ECO:0000256" key="1">
    <source>
        <dbReference type="ARBA" id="ARBA00022729"/>
    </source>
</evidence>
<accession>A0A8D5GCS6</accession>
<dbReference type="PANTHER" id="PTHR34606:SF4">
    <property type="entry name" value="OUTER MEMBRANE LIPOPROTEIN DOLP"/>
    <property type="match status" value="1"/>
</dbReference>
<protein>
    <recommendedName>
        <fullName evidence="3">BON domain-containing protein</fullName>
    </recommendedName>
</protein>
<dbReference type="PROSITE" id="PS50914">
    <property type="entry name" value="BON"/>
    <property type="match status" value="2"/>
</dbReference>
<evidence type="ECO:0000259" key="3">
    <source>
        <dbReference type="PROSITE" id="PS50914"/>
    </source>
</evidence>
<dbReference type="Pfam" id="PF04972">
    <property type="entry name" value="BON"/>
    <property type="match status" value="2"/>
</dbReference>
<keyword evidence="1 2" id="KW-0732">Signal</keyword>
<evidence type="ECO:0000313" key="4">
    <source>
        <dbReference type="EMBL" id="BCM25906.1"/>
    </source>
</evidence>
<dbReference type="InterPro" id="IPR051686">
    <property type="entry name" value="Lipoprotein_DolP"/>
</dbReference>
<dbReference type="AlphaFoldDB" id="A0A8D5GCS6"/>
<feature type="domain" description="BON" evidence="3">
    <location>
        <begin position="127"/>
        <end position="194"/>
    </location>
</feature>
<evidence type="ECO:0000256" key="2">
    <source>
        <dbReference type="SAM" id="SignalP"/>
    </source>
</evidence>
<organism evidence="4 5">
    <name type="scientific">Methyloradius palustris</name>
    <dbReference type="NCBI Taxonomy" id="2778876"/>
    <lineage>
        <taxon>Bacteria</taxon>
        <taxon>Pseudomonadati</taxon>
        <taxon>Pseudomonadota</taxon>
        <taxon>Betaproteobacteria</taxon>
        <taxon>Nitrosomonadales</taxon>
        <taxon>Methylophilaceae</taxon>
        <taxon>Methyloradius</taxon>
    </lineage>
</organism>
<dbReference type="Gene3D" id="3.30.1340.30">
    <property type="match status" value="1"/>
</dbReference>
<feature type="chain" id="PRO_5034710363" description="BON domain-containing protein" evidence="2">
    <location>
        <begin position="24"/>
        <end position="196"/>
    </location>
</feature>